<dbReference type="EMBL" id="JAAHFQ010000087">
    <property type="protein sequence ID" value="NER27279.1"/>
    <property type="molecule type" value="Genomic_DNA"/>
</dbReference>
<sequence length="333" mass="38097">MKAPVSIWILAARTDLPYMLQTIPHLMRACNYPFTERVLAIDSAPLTGDKLRRYATGSQEELKSACQKLVDLKVIDRIAEIDYDPALIKKVYQKYFGTEQAKLMLNHTHNWKGSTIYASLYCIEASASDYYLHFDADMLLHQDQGNDWISEAIELMESIPTIVATRPLCGPPHPEGKVLYSRPAEDPRGFYPHNSFSMRAYLVNKQRFPELSPIPLMWKYYPLLSRYLPSPLQSVFASVERKLRRQVKPIKGALESFEVTSSQRLEETSFVRADLSSTKAWTIHPPDHGPEFIKALPQLISLIEQGKFPLDQAGFYDLLLNEWSDLLNISISE</sequence>
<name>A0A6B3N295_9CYAN</name>
<reference evidence="1" key="1">
    <citation type="submission" date="2019-11" db="EMBL/GenBank/DDBJ databases">
        <title>Genomic insights into an expanded diversity of filamentous marine cyanobacteria reveals the extraordinary biosynthetic potential of Moorea and Okeania.</title>
        <authorList>
            <person name="Ferreira Leao T."/>
            <person name="Wang M."/>
            <person name="Moss N."/>
            <person name="Da Silva R."/>
            <person name="Sanders J."/>
            <person name="Nurk S."/>
            <person name="Gurevich A."/>
            <person name="Humphrey G."/>
            <person name="Reher R."/>
            <person name="Zhu Q."/>
            <person name="Belda-Ferre P."/>
            <person name="Glukhov E."/>
            <person name="Rex R."/>
            <person name="Dorrestein P.C."/>
            <person name="Knight R."/>
            <person name="Pevzner P."/>
            <person name="Gerwick W.H."/>
            <person name="Gerwick L."/>
        </authorList>
    </citation>
    <scope>NUCLEOTIDE SEQUENCE</scope>
    <source>
        <strain evidence="1">SIO1C4</strain>
    </source>
</reference>
<protein>
    <recommendedName>
        <fullName evidence="2">Glycosyltransferase family 2 protein</fullName>
    </recommendedName>
</protein>
<evidence type="ECO:0008006" key="2">
    <source>
        <dbReference type="Google" id="ProtNLM"/>
    </source>
</evidence>
<dbReference type="AlphaFoldDB" id="A0A6B3N295"/>
<evidence type="ECO:0000313" key="1">
    <source>
        <dbReference type="EMBL" id="NER27279.1"/>
    </source>
</evidence>
<organism evidence="1">
    <name type="scientific">Symploca sp. SIO1C4</name>
    <dbReference type="NCBI Taxonomy" id="2607765"/>
    <lineage>
        <taxon>Bacteria</taxon>
        <taxon>Bacillati</taxon>
        <taxon>Cyanobacteriota</taxon>
        <taxon>Cyanophyceae</taxon>
        <taxon>Coleofasciculales</taxon>
        <taxon>Coleofasciculaceae</taxon>
        <taxon>Symploca</taxon>
    </lineage>
</organism>
<gene>
    <name evidence="1" type="ORF">F6J89_06480</name>
</gene>
<accession>A0A6B3N295</accession>
<comment type="caution">
    <text evidence="1">The sequence shown here is derived from an EMBL/GenBank/DDBJ whole genome shotgun (WGS) entry which is preliminary data.</text>
</comment>
<proteinExistence type="predicted"/>